<dbReference type="PATRIC" id="fig|1423715.3.peg.470"/>
<sequence length="64" mass="7566">MIDMQNIKEKNDSQSWAQHASLKELRLAAQLEKDPSRQAVYLSLYNHALQQAQKQIIQRKKFVR</sequence>
<evidence type="ECO:0000313" key="1">
    <source>
        <dbReference type="EMBL" id="KRK94488.1"/>
    </source>
</evidence>
<comment type="caution">
    <text evidence="1">The sequence shown here is derived from an EMBL/GenBank/DDBJ whole genome shotgun (WGS) entry which is preliminary data.</text>
</comment>
<organism evidence="1 2">
    <name type="scientific">Levilactobacillus acidifarinae DSM 19394 = JCM 15949</name>
    <dbReference type="NCBI Taxonomy" id="1423715"/>
    <lineage>
        <taxon>Bacteria</taxon>
        <taxon>Bacillati</taxon>
        <taxon>Bacillota</taxon>
        <taxon>Bacilli</taxon>
        <taxon>Lactobacillales</taxon>
        <taxon>Lactobacillaceae</taxon>
        <taxon>Levilactobacillus</taxon>
    </lineage>
</organism>
<accession>A0A0R1LGC1</accession>
<name>A0A0R1LGC1_9LACO</name>
<protein>
    <submittedName>
        <fullName evidence="1">Uncharacterized protein</fullName>
    </submittedName>
</protein>
<dbReference type="Proteomes" id="UP000051955">
    <property type="component" value="Unassembled WGS sequence"/>
</dbReference>
<reference evidence="1 2" key="1">
    <citation type="journal article" date="2015" name="Genome Announc.">
        <title>Expanding the biotechnology potential of lactobacilli through comparative genomics of 213 strains and associated genera.</title>
        <authorList>
            <person name="Sun Z."/>
            <person name="Harris H.M."/>
            <person name="McCann A."/>
            <person name="Guo C."/>
            <person name="Argimon S."/>
            <person name="Zhang W."/>
            <person name="Yang X."/>
            <person name="Jeffery I.B."/>
            <person name="Cooney J.C."/>
            <person name="Kagawa T.F."/>
            <person name="Liu W."/>
            <person name="Song Y."/>
            <person name="Salvetti E."/>
            <person name="Wrobel A."/>
            <person name="Rasinkangas P."/>
            <person name="Parkhill J."/>
            <person name="Rea M.C."/>
            <person name="O'Sullivan O."/>
            <person name="Ritari J."/>
            <person name="Douillard F.P."/>
            <person name="Paul Ross R."/>
            <person name="Yang R."/>
            <person name="Briner A.E."/>
            <person name="Felis G.E."/>
            <person name="de Vos W.M."/>
            <person name="Barrangou R."/>
            <person name="Klaenhammer T.R."/>
            <person name="Caufield P.W."/>
            <person name="Cui Y."/>
            <person name="Zhang H."/>
            <person name="O'Toole P.W."/>
        </authorList>
    </citation>
    <scope>NUCLEOTIDE SEQUENCE [LARGE SCALE GENOMIC DNA]</scope>
    <source>
        <strain evidence="1 2">DSM 19394</strain>
    </source>
</reference>
<gene>
    <name evidence="1" type="ORF">FD25_GL000453</name>
</gene>
<proteinExistence type="predicted"/>
<keyword evidence="2" id="KW-1185">Reference proteome</keyword>
<dbReference type="EMBL" id="AZDV01000026">
    <property type="protein sequence ID" value="KRK94488.1"/>
    <property type="molecule type" value="Genomic_DNA"/>
</dbReference>
<evidence type="ECO:0000313" key="2">
    <source>
        <dbReference type="Proteomes" id="UP000051955"/>
    </source>
</evidence>
<dbReference type="AlphaFoldDB" id="A0A0R1LGC1"/>